<feature type="compositionally biased region" description="Gly residues" evidence="1">
    <location>
        <begin position="1"/>
        <end position="16"/>
    </location>
</feature>
<accession>A0A7S4MXQ2</accession>
<protein>
    <submittedName>
        <fullName evidence="2">Uncharacterized protein</fullName>
    </submittedName>
</protein>
<evidence type="ECO:0000313" key="2">
    <source>
        <dbReference type="EMBL" id="CAE2251603.1"/>
    </source>
</evidence>
<dbReference type="AlphaFoldDB" id="A0A7S4MXQ2"/>
<sequence length="116" mass="12495">MPSSSSGGGGGGGGGSSSIPTPEESRIIRREGGRILDRMTPEHSSFFARVRCRDFPCFERREMGLGRTLGMGTFCRVAEILEIRLKDEGKGDGGGEKEEEDDEDGDDDAARMPSHT</sequence>
<gene>
    <name evidence="2" type="ORF">OAUR00152_LOCUS21622</name>
</gene>
<feature type="region of interest" description="Disordered" evidence="1">
    <location>
        <begin position="86"/>
        <end position="116"/>
    </location>
</feature>
<evidence type="ECO:0000256" key="1">
    <source>
        <dbReference type="SAM" id="MobiDB-lite"/>
    </source>
</evidence>
<reference evidence="2" key="1">
    <citation type="submission" date="2021-01" db="EMBL/GenBank/DDBJ databases">
        <authorList>
            <person name="Corre E."/>
            <person name="Pelletier E."/>
            <person name="Niang G."/>
            <person name="Scheremetjew M."/>
            <person name="Finn R."/>
            <person name="Kale V."/>
            <person name="Holt S."/>
            <person name="Cochrane G."/>
            <person name="Meng A."/>
            <person name="Brown T."/>
            <person name="Cohen L."/>
        </authorList>
    </citation>
    <scope>NUCLEOTIDE SEQUENCE</scope>
    <source>
        <strain evidence="2">Isolate 1302-5</strain>
    </source>
</reference>
<feature type="compositionally biased region" description="Basic and acidic residues" evidence="1">
    <location>
        <begin position="86"/>
        <end position="96"/>
    </location>
</feature>
<organism evidence="2">
    <name type="scientific">Odontella aurita</name>
    <dbReference type="NCBI Taxonomy" id="265563"/>
    <lineage>
        <taxon>Eukaryota</taxon>
        <taxon>Sar</taxon>
        <taxon>Stramenopiles</taxon>
        <taxon>Ochrophyta</taxon>
        <taxon>Bacillariophyta</taxon>
        <taxon>Mediophyceae</taxon>
        <taxon>Biddulphiophycidae</taxon>
        <taxon>Eupodiscales</taxon>
        <taxon>Odontellaceae</taxon>
        <taxon>Odontella</taxon>
    </lineage>
</organism>
<proteinExistence type="predicted"/>
<feature type="compositionally biased region" description="Acidic residues" evidence="1">
    <location>
        <begin position="97"/>
        <end position="107"/>
    </location>
</feature>
<dbReference type="EMBL" id="HBKQ01031741">
    <property type="protein sequence ID" value="CAE2251603.1"/>
    <property type="molecule type" value="Transcribed_RNA"/>
</dbReference>
<feature type="region of interest" description="Disordered" evidence="1">
    <location>
        <begin position="1"/>
        <end position="25"/>
    </location>
</feature>
<name>A0A7S4MXQ2_9STRA</name>